<evidence type="ECO:0000313" key="2">
    <source>
        <dbReference type="EMBL" id="PNG26552.1"/>
    </source>
</evidence>
<evidence type="ECO:0000313" key="3">
    <source>
        <dbReference type="Proteomes" id="UP000236286"/>
    </source>
</evidence>
<dbReference type="OrthoDB" id="7923950at2"/>
<accession>A0A2J7TIF1</accession>
<feature type="compositionally biased region" description="Pro residues" evidence="1">
    <location>
        <begin position="92"/>
        <end position="102"/>
    </location>
</feature>
<organism evidence="2 3">
    <name type="scientific">Methylocella silvestris</name>
    <dbReference type="NCBI Taxonomy" id="199596"/>
    <lineage>
        <taxon>Bacteria</taxon>
        <taxon>Pseudomonadati</taxon>
        <taxon>Pseudomonadota</taxon>
        <taxon>Alphaproteobacteria</taxon>
        <taxon>Hyphomicrobiales</taxon>
        <taxon>Beijerinckiaceae</taxon>
        <taxon>Methylocella</taxon>
    </lineage>
</organism>
<feature type="region of interest" description="Disordered" evidence="1">
    <location>
        <begin position="82"/>
        <end position="102"/>
    </location>
</feature>
<protein>
    <submittedName>
        <fullName evidence="2">Uncharacterized protein</fullName>
    </submittedName>
</protein>
<dbReference type="RefSeq" id="WP_102843148.1">
    <property type="nucleotide sequence ID" value="NZ_PDZR01000006.1"/>
</dbReference>
<name>A0A2J7TIF1_METSI</name>
<comment type="caution">
    <text evidence="2">The sequence shown here is derived from an EMBL/GenBank/DDBJ whole genome shotgun (WGS) entry which is preliminary data.</text>
</comment>
<dbReference type="PROSITE" id="PS51257">
    <property type="entry name" value="PROKAR_LIPOPROTEIN"/>
    <property type="match status" value="1"/>
</dbReference>
<feature type="compositionally biased region" description="Low complexity" evidence="1">
    <location>
        <begin position="82"/>
        <end position="91"/>
    </location>
</feature>
<evidence type="ECO:0000256" key="1">
    <source>
        <dbReference type="SAM" id="MobiDB-lite"/>
    </source>
</evidence>
<proteinExistence type="predicted"/>
<dbReference type="Proteomes" id="UP000236286">
    <property type="component" value="Unassembled WGS sequence"/>
</dbReference>
<gene>
    <name evidence="2" type="ORF">CR492_07625</name>
</gene>
<sequence length="102" mass="10506">MWFLIRSVFWLAIVFACLPWPENSLIRQISAALQSGTKAAVMAAIDEARTTGAMTCANAPAACLEAAGRLGQFAAGSAASVSAGPLPAEATPKPPPRPDGPR</sequence>
<dbReference type="EMBL" id="PDZR01000006">
    <property type="protein sequence ID" value="PNG26552.1"/>
    <property type="molecule type" value="Genomic_DNA"/>
</dbReference>
<dbReference type="AlphaFoldDB" id="A0A2J7TIF1"/>
<reference evidence="2 3" key="1">
    <citation type="submission" date="2017-10" db="EMBL/GenBank/DDBJ databases">
        <title>Genome announcement of Methylocella silvestris TVC from permafrost.</title>
        <authorList>
            <person name="Wang J."/>
            <person name="Geng K."/>
            <person name="Ul-Haque F."/>
            <person name="Crombie A.T."/>
            <person name="Street L.E."/>
            <person name="Wookey P.A."/>
            <person name="Murrell J.C."/>
            <person name="Pratscher J."/>
        </authorList>
    </citation>
    <scope>NUCLEOTIDE SEQUENCE [LARGE SCALE GENOMIC DNA]</scope>
    <source>
        <strain evidence="2 3">TVC</strain>
    </source>
</reference>